<accession>A0A2P8GB17</accession>
<proteinExistence type="predicted"/>
<dbReference type="EMBL" id="PYAS01000003">
    <property type="protein sequence ID" value="PSL31162.1"/>
    <property type="molecule type" value="Genomic_DNA"/>
</dbReference>
<evidence type="ECO:0000313" key="5">
    <source>
        <dbReference type="Proteomes" id="UP000241964"/>
    </source>
</evidence>
<feature type="domain" description="Protein FecR C-terminal" evidence="3">
    <location>
        <begin position="271"/>
        <end position="337"/>
    </location>
</feature>
<dbReference type="OrthoDB" id="938823at2"/>
<dbReference type="PANTHER" id="PTHR30273">
    <property type="entry name" value="PERIPLASMIC SIGNAL SENSOR AND SIGMA FACTOR ACTIVATOR FECR-RELATED"/>
    <property type="match status" value="1"/>
</dbReference>
<protein>
    <submittedName>
        <fullName evidence="4">FecR family protein</fullName>
    </submittedName>
</protein>
<feature type="transmembrane region" description="Helical" evidence="1">
    <location>
        <begin position="78"/>
        <end position="96"/>
    </location>
</feature>
<evidence type="ECO:0000259" key="3">
    <source>
        <dbReference type="Pfam" id="PF16344"/>
    </source>
</evidence>
<reference evidence="4 5" key="1">
    <citation type="submission" date="2018-03" db="EMBL/GenBank/DDBJ databases">
        <title>Genomic Encyclopedia of Archaeal and Bacterial Type Strains, Phase II (KMG-II): from individual species to whole genera.</title>
        <authorList>
            <person name="Goeker M."/>
        </authorList>
    </citation>
    <scope>NUCLEOTIDE SEQUENCE [LARGE SCALE GENOMIC DNA]</scope>
    <source>
        <strain evidence="4 5">DSM 29057</strain>
    </source>
</reference>
<keyword evidence="5" id="KW-1185">Reference proteome</keyword>
<dbReference type="InterPro" id="IPR012373">
    <property type="entry name" value="Ferrdict_sens_TM"/>
</dbReference>
<dbReference type="PANTHER" id="PTHR30273:SF2">
    <property type="entry name" value="PROTEIN FECR"/>
    <property type="match status" value="1"/>
</dbReference>
<dbReference type="Pfam" id="PF04773">
    <property type="entry name" value="FecR"/>
    <property type="match status" value="1"/>
</dbReference>
<keyword evidence="1" id="KW-0812">Transmembrane</keyword>
<evidence type="ECO:0000259" key="2">
    <source>
        <dbReference type="Pfam" id="PF04773"/>
    </source>
</evidence>
<dbReference type="InterPro" id="IPR006860">
    <property type="entry name" value="FecR"/>
</dbReference>
<dbReference type="AlphaFoldDB" id="A0A2P8GB17"/>
<dbReference type="Pfam" id="PF16344">
    <property type="entry name" value="FecR_C"/>
    <property type="match status" value="1"/>
</dbReference>
<dbReference type="RefSeq" id="WP_106594540.1">
    <property type="nucleotide sequence ID" value="NZ_PYAS01000003.1"/>
</dbReference>
<dbReference type="Gene3D" id="3.55.50.30">
    <property type="match status" value="1"/>
</dbReference>
<feature type="domain" description="FecR protein" evidence="2">
    <location>
        <begin position="126"/>
        <end position="214"/>
    </location>
</feature>
<dbReference type="InterPro" id="IPR032508">
    <property type="entry name" value="FecR_C"/>
</dbReference>
<dbReference type="Gene3D" id="2.60.120.1440">
    <property type="match status" value="1"/>
</dbReference>
<name>A0A2P8GB17_9BACT</name>
<keyword evidence="1" id="KW-1133">Transmembrane helix</keyword>
<sequence>MIKNLRGFLKLLERYQRNELDPKEKRIMDIWYESIDHSDENQNRLSEDQAGKVMWAAMESRMEASDRQEISRRSVRRLYFKLAAACVLLVAGFFSYRTFVRGGEVISGVKNEVLENMRRIQNSGSGSMAFTLSDGSKVVLEPGATLYYPVRFERHERNVFLKGNVFFEIAHDSSRPFFVHANNIVTKVLGTSFTIRENAKTESIEVAVMTGVVEVRKAEDPQESTMEGDKVILTQNKKVTFFNEEEKLVTGLVETPTLIQTKTEQPHRFDFNYAEKSLPEIVSVLENAYGVRIVIANEKLRNCIINADLSQEKTLFSQLEILCESISAEYQLVGDTVALSGQGCEATK</sequence>
<keyword evidence="1" id="KW-0472">Membrane</keyword>
<evidence type="ECO:0000256" key="1">
    <source>
        <dbReference type="SAM" id="Phobius"/>
    </source>
</evidence>
<organism evidence="4 5">
    <name type="scientific">Dyadobacter jiangsuensis</name>
    <dbReference type="NCBI Taxonomy" id="1591085"/>
    <lineage>
        <taxon>Bacteria</taxon>
        <taxon>Pseudomonadati</taxon>
        <taxon>Bacteroidota</taxon>
        <taxon>Cytophagia</taxon>
        <taxon>Cytophagales</taxon>
        <taxon>Spirosomataceae</taxon>
        <taxon>Dyadobacter</taxon>
    </lineage>
</organism>
<comment type="caution">
    <text evidence="4">The sequence shown here is derived from an EMBL/GenBank/DDBJ whole genome shotgun (WGS) entry which is preliminary data.</text>
</comment>
<dbReference type="Proteomes" id="UP000241964">
    <property type="component" value="Unassembled WGS sequence"/>
</dbReference>
<evidence type="ECO:0000313" key="4">
    <source>
        <dbReference type="EMBL" id="PSL31162.1"/>
    </source>
</evidence>
<dbReference type="PIRSF" id="PIRSF018266">
    <property type="entry name" value="FecR"/>
    <property type="match status" value="1"/>
</dbReference>
<gene>
    <name evidence="4" type="ORF">CLV60_10328</name>
</gene>
<dbReference type="GO" id="GO:0016989">
    <property type="term" value="F:sigma factor antagonist activity"/>
    <property type="evidence" value="ECO:0007669"/>
    <property type="project" value="TreeGrafter"/>
</dbReference>